<protein>
    <submittedName>
        <fullName evidence="1">Uncharacterized protein</fullName>
    </submittedName>
</protein>
<sequence>MSCAYSARPASGGRQVTRGIDAQRYSAAQEEDTSLISAIGGAPASEIHDATTSSSSSIVSTLASLLLRVIVVFHSLEKKGKKD</sequence>
<proteinExistence type="predicted"/>
<name>A0A0E0DFM1_9ORYZ</name>
<accession>A0A0E0DFM1</accession>
<reference evidence="1" key="2">
    <citation type="submission" date="2018-05" db="EMBL/GenBank/DDBJ databases">
        <title>OmerRS3 (Oryza meridionalis Reference Sequence Version 3).</title>
        <authorList>
            <person name="Zhang J."/>
            <person name="Kudrna D."/>
            <person name="Lee S."/>
            <person name="Talag J."/>
            <person name="Welchert J."/>
            <person name="Wing R.A."/>
        </authorList>
    </citation>
    <scope>NUCLEOTIDE SEQUENCE [LARGE SCALE GENOMIC DNA]</scope>
    <source>
        <strain evidence="1">cv. OR44</strain>
    </source>
</reference>
<evidence type="ECO:0000313" key="2">
    <source>
        <dbReference type="Proteomes" id="UP000008021"/>
    </source>
</evidence>
<dbReference type="Gramene" id="OMERI04G14490.1">
    <property type="protein sequence ID" value="OMERI04G14490.1"/>
    <property type="gene ID" value="OMERI04G14490"/>
</dbReference>
<reference evidence="1" key="1">
    <citation type="submission" date="2015-04" db="UniProtKB">
        <authorList>
            <consortium name="EnsemblPlants"/>
        </authorList>
    </citation>
    <scope>IDENTIFICATION</scope>
</reference>
<organism evidence="1">
    <name type="scientific">Oryza meridionalis</name>
    <dbReference type="NCBI Taxonomy" id="40149"/>
    <lineage>
        <taxon>Eukaryota</taxon>
        <taxon>Viridiplantae</taxon>
        <taxon>Streptophyta</taxon>
        <taxon>Embryophyta</taxon>
        <taxon>Tracheophyta</taxon>
        <taxon>Spermatophyta</taxon>
        <taxon>Magnoliopsida</taxon>
        <taxon>Liliopsida</taxon>
        <taxon>Poales</taxon>
        <taxon>Poaceae</taxon>
        <taxon>BOP clade</taxon>
        <taxon>Oryzoideae</taxon>
        <taxon>Oryzeae</taxon>
        <taxon>Oryzinae</taxon>
        <taxon>Oryza</taxon>
    </lineage>
</organism>
<dbReference type="AlphaFoldDB" id="A0A0E0DFM1"/>
<dbReference type="HOGENOM" id="CLU_2546437_0_0_1"/>
<dbReference type="Proteomes" id="UP000008021">
    <property type="component" value="Chromosome 4"/>
</dbReference>
<evidence type="ECO:0000313" key="1">
    <source>
        <dbReference type="EnsemblPlants" id="OMERI04G14490.1"/>
    </source>
</evidence>
<dbReference type="EnsemblPlants" id="OMERI04G14490.1">
    <property type="protein sequence ID" value="OMERI04G14490.1"/>
    <property type="gene ID" value="OMERI04G14490"/>
</dbReference>
<keyword evidence="2" id="KW-1185">Reference proteome</keyword>